<reference evidence="1 2" key="1">
    <citation type="submission" date="2020-08" db="EMBL/GenBank/DDBJ databases">
        <title>Genomic Encyclopedia of Type Strains, Phase IV (KMG-IV): sequencing the most valuable type-strain genomes for metagenomic binning, comparative biology and taxonomic classification.</title>
        <authorList>
            <person name="Goeker M."/>
        </authorList>
    </citation>
    <scope>NUCLEOTIDE SEQUENCE [LARGE SCALE GENOMIC DNA]</scope>
    <source>
        <strain evidence="1 2">DSM 14552</strain>
    </source>
</reference>
<organism evidence="1 2">
    <name type="scientific">Novosphingobium hassiacum</name>
    <dbReference type="NCBI Taxonomy" id="173676"/>
    <lineage>
        <taxon>Bacteria</taxon>
        <taxon>Pseudomonadati</taxon>
        <taxon>Pseudomonadota</taxon>
        <taxon>Alphaproteobacteria</taxon>
        <taxon>Sphingomonadales</taxon>
        <taxon>Sphingomonadaceae</taxon>
        <taxon>Novosphingobium</taxon>
    </lineage>
</organism>
<keyword evidence="2" id="KW-1185">Reference proteome</keyword>
<gene>
    <name evidence="1" type="ORF">GGQ88_003785</name>
</gene>
<protein>
    <submittedName>
        <fullName evidence="1">Uncharacterized protein</fullName>
    </submittedName>
</protein>
<accession>A0A7W6A1H7</accession>
<sequence>TTLSNNGAIVSNTLTGTQADTVAASYAVLNEQANTGAIAATATLTYGAGFSKNGVTSVSNSSVALNGNSVIAVGYGNSANNSLSLNALNNPAVAGTLSTAALASNQSNTGNVSAISGSNALAINSGVTGTGTGGVSQSSLSINGNALGSAAYGNSVTNAVTIGGTNVVLH</sequence>
<dbReference type="Proteomes" id="UP000562395">
    <property type="component" value="Unassembled WGS sequence"/>
</dbReference>
<evidence type="ECO:0000313" key="2">
    <source>
        <dbReference type="Proteomes" id="UP000562395"/>
    </source>
</evidence>
<name>A0A7W6A1H7_9SPHN</name>
<feature type="non-terminal residue" evidence="1">
    <location>
        <position position="1"/>
    </location>
</feature>
<comment type="caution">
    <text evidence="1">The sequence shown here is derived from an EMBL/GenBank/DDBJ whole genome shotgun (WGS) entry which is preliminary data.</text>
</comment>
<dbReference type="EMBL" id="JACICY010000014">
    <property type="protein sequence ID" value="MBB3862484.1"/>
    <property type="molecule type" value="Genomic_DNA"/>
</dbReference>
<proteinExistence type="predicted"/>
<evidence type="ECO:0000313" key="1">
    <source>
        <dbReference type="EMBL" id="MBB3862484.1"/>
    </source>
</evidence>
<dbReference type="AlphaFoldDB" id="A0A7W6A1H7"/>